<organism evidence="1 2">
    <name type="scientific">Rhodococcus koreensis</name>
    <dbReference type="NCBI Taxonomy" id="99653"/>
    <lineage>
        <taxon>Bacteria</taxon>
        <taxon>Bacillati</taxon>
        <taxon>Actinomycetota</taxon>
        <taxon>Actinomycetes</taxon>
        <taxon>Mycobacteriales</taxon>
        <taxon>Nocardiaceae</taxon>
        <taxon>Rhodococcus</taxon>
    </lineage>
</organism>
<evidence type="ECO:0000313" key="2">
    <source>
        <dbReference type="Proteomes" id="UP000183561"/>
    </source>
</evidence>
<dbReference type="AlphaFoldDB" id="A0A1H4LHL0"/>
<accession>A0A1H4LHL0</accession>
<dbReference type="Proteomes" id="UP000183561">
    <property type="component" value="Unassembled WGS sequence"/>
</dbReference>
<sequence length="68" mass="7865">MQWDSLITFVGKLRYQIGAKVPYRTHFCPTGREGFRCRSLLYEKITVYLGEEMTRWGDTDARFAAAVG</sequence>
<evidence type="ECO:0000313" key="1">
    <source>
        <dbReference type="EMBL" id="SEB70144.1"/>
    </source>
</evidence>
<dbReference type="EMBL" id="FNSV01000005">
    <property type="protein sequence ID" value="SEB70144.1"/>
    <property type="molecule type" value="Genomic_DNA"/>
</dbReference>
<name>A0A1H4LHL0_9NOCA</name>
<reference evidence="2" key="1">
    <citation type="submission" date="2016-10" db="EMBL/GenBank/DDBJ databases">
        <authorList>
            <person name="Varghese N."/>
            <person name="Submissions S."/>
        </authorList>
    </citation>
    <scope>NUCLEOTIDE SEQUENCE [LARGE SCALE GENOMIC DNA]</scope>
    <source>
        <strain evidence="2">DSM 44498</strain>
    </source>
</reference>
<protein>
    <submittedName>
        <fullName evidence="1">Uncharacterized protein</fullName>
    </submittedName>
</protein>
<gene>
    <name evidence="1" type="ORF">SAMN04490239_1290</name>
</gene>
<keyword evidence="2" id="KW-1185">Reference proteome</keyword>
<proteinExistence type="predicted"/>